<organism evidence="8 9">
    <name type="scientific">Candidatus Giovannonibacteria bacterium GW2011_GWB1_47_6b</name>
    <dbReference type="NCBI Taxonomy" id="1618655"/>
    <lineage>
        <taxon>Bacteria</taxon>
        <taxon>Candidatus Giovannoniibacteriota</taxon>
    </lineage>
</organism>
<dbReference type="SUPFAM" id="SSF52833">
    <property type="entry name" value="Thioredoxin-like"/>
    <property type="match status" value="1"/>
</dbReference>
<dbReference type="GO" id="GO:0016853">
    <property type="term" value="F:isomerase activity"/>
    <property type="evidence" value="ECO:0007669"/>
    <property type="project" value="UniProtKB-KW"/>
</dbReference>
<evidence type="ECO:0000259" key="7">
    <source>
        <dbReference type="PROSITE" id="PS51352"/>
    </source>
</evidence>
<keyword evidence="6" id="KW-0812">Transmembrane</keyword>
<dbReference type="PANTHER" id="PTHR13887:SF14">
    <property type="entry name" value="DISULFIDE BOND FORMATION PROTEIN D"/>
    <property type="match status" value="1"/>
</dbReference>
<keyword evidence="3" id="KW-0560">Oxidoreductase</keyword>
<keyword evidence="6" id="KW-1133">Transmembrane helix</keyword>
<evidence type="ECO:0000313" key="9">
    <source>
        <dbReference type="Proteomes" id="UP000034682"/>
    </source>
</evidence>
<evidence type="ECO:0000256" key="1">
    <source>
        <dbReference type="ARBA" id="ARBA00005791"/>
    </source>
</evidence>
<dbReference type="PANTHER" id="PTHR13887">
    <property type="entry name" value="GLUTATHIONE S-TRANSFERASE KAPPA"/>
    <property type="match status" value="1"/>
</dbReference>
<dbReference type="EMBL" id="LCOK01000015">
    <property type="protein sequence ID" value="KKU76641.1"/>
    <property type="molecule type" value="Genomic_DNA"/>
</dbReference>
<dbReference type="Gene3D" id="3.40.30.10">
    <property type="entry name" value="Glutaredoxin"/>
    <property type="match status" value="1"/>
</dbReference>
<dbReference type="Pfam" id="PF13462">
    <property type="entry name" value="Thioredoxin_4"/>
    <property type="match status" value="1"/>
</dbReference>
<dbReference type="Proteomes" id="UP000034682">
    <property type="component" value="Unassembled WGS sequence"/>
</dbReference>
<evidence type="ECO:0000256" key="3">
    <source>
        <dbReference type="ARBA" id="ARBA00023002"/>
    </source>
</evidence>
<comment type="similarity">
    <text evidence="1">Belongs to the thioredoxin family. DsbA subfamily.</text>
</comment>
<feature type="transmembrane region" description="Helical" evidence="6">
    <location>
        <begin position="7"/>
        <end position="29"/>
    </location>
</feature>
<proteinExistence type="inferred from homology"/>
<dbReference type="InterPro" id="IPR013766">
    <property type="entry name" value="Thioredoxin_domain"/>
</dbReference>
<comment type="caution">
    <text evidence="8">The sequence shown here is derived from an EMBL/GenBank/DDBJ whole genome shotgun (WGS) entry which is preliminary data.</text>
</comment>
<sequence>MKKYNDIIIGGVVIAIIAIGMVLVIGFGAKGANQIGSLIGTVSDQDWVEGNPNGRVTFVEYSDFQCPACAAYYPLVKRLVQDFGNDIRFVYRYFPLRAIHANADLASRAAEVAGKQGKFWEMHDKIFDNQRMWADSKDAETLFTNYAVSLGLDMYKFKADLVSPEVAQRVESDYESGIKSGVNYTPSFFLNGRKIQNPQSYDEFRAIVAQALASEL</sequence>
<feature type="domain" description="Thioredoxin" evidence="7">
    <location>
        <begin position="23"/>
        <end position="213"/>
    </location>
</feature>
<keyword evidence="4" id="KW-1015">Disulfide bond</keyword>
<evidence type="ECO:0000256" key="4">
    <source>
        <dbReference type="ARBA" id="ARBA00023157"/>
    </source>
</evidence>
<name>A0A0G1T4B7_9BACT</name>
<dbReference type="GO" id="GO:0016491">
    <property type="term" value="F:oxidoreductase activity"/>
    <property type="evidence" value="ECO:0007669"/>
    <property type="project" value="UniProtKB-KW"/>
</dbReference>
<evidence type="ECO:0000256" key="5">
    <source>
        <dbReference type="ARBA" id="ARBA00023284"/>
    </source>
</evidence>
<dbReference type="InterPro" id="IPR036249">
    <property type="entry name" value="Thioredoxin-like_sf"/>
</dbReference>
<keyword evidence="8" id="KW-0413">Isomerase</keyword>
<keyword evidence="2" id="KW-0732">Signal</keyword>
<dbReference type="PROSITE" id="PS51352">
    <property type="entry name" value="THIOREDOXIN_2"/>
    <property type="match status" value="1"/>
</dbReference>
<dbReference type="InterPro" id="IPR012336">
    <property type="entry name" value="Thioredoxin-like_fold"/>
</dbReference>
<protein>
    <submittedName>
        <fullName evidence="8">Protein-disulfide isomerase-like protein</fullName>
    </submittedName>
</protein>
<evidence type="ECO:0000256" key="6">
    <source>
        <dbReference type="SAM" id="Phobius"/>
    </source>
</evidence>
<gene>
    <name evidence="8" type="ORF">UY02_C0015G0003</name>
</gene>
<evidence type="ECO:0000313" key="8">
    <source>
        <dbReference type="EMBL" id="KKU76641.1"/>
    </source>
</evidence>
<dbReference type="AlphaFoldDB" id="A0A0G1T4B7"/>
<keyword evidence="6" id="KW-0472">Membrane</keyword>
<evidence type="ECO:0000256" key="2">
    <source>
        <dbReference type="ARBA" id="ARBA00022729"/>
    </source>
</evidence>
<keyword evidence="5" id="KW-0676">Redox-active center</keyword>
<accession>A0A0G1T4B7</accession>
<reference evidence="8 9" key="1">
    <citation type="journal article" date="2015" name="Nature">
        <title>rRNA introns, odd ribosomes, and small enigmatic genomes across a large radiation of phyla.</title>
        <authorList>
            <person name="Brown C.T."/>
            <person name="Hug L.A."/>
            <person name="Thomas B.C."/>
            <person name="Sharon I."/>
            <person name="Castelle C.J."/>
            <person name="Singh A."/>
            <person name="Wilkins M.J."/>
            <person name="Williams K.H."/>
            <person name="Banfield J.F."/>
        </authorList>
    </citation>
    <scope>NUCLEOTIDE SEQUENCE [LARGE SCALE GENOMIC DNA]</scope>
</reference>